<dbReference type="Proteomes" id="UP000070544">
    <property type="component" value="Unassembled WGS sequence"/>
</dbReference>
<evidence type="ECO:0000256" key="1">
    <source>
        <dbReference type="ARBA" id="ARBA00001928"/>
    </source>
</evidence>
<keyword evidence="11" id="KW-1208">Phospholipid metabolism</keyword>
<dbReference type="Pfam" id="PF02666">
    <property type="entry name" value="PS_Dcarbxylase"/>
    <property type="match status" value="1"/>
</dbReference>
<dbReference type="UniPathway" id="UPA00558"/>
<evidence type="ECO:0000256" key="2">
    <source>
        <dbReference type="ARBA" id="ARBA00005189"/>
    </source>
</evidence>
<comment type="pathway">
    <text evidence="2">Lipid metabolism.</text>
</comment>
<dbReference type="OrthoDB" id="5973539at2759"/>
<keyword evidence="12" id="KW-0670">Pyruvate</keyword>
<dbReference type="PANTHER" id="PTHR10067:SF17">
    <property type="entry name" value="PHOSPHATIDYLSERINE DECARBOXYLASE PROENZYME 2"/>
    <property type="match status" value="1"/>
</dbReference>
<organism evidence="14 15">
    <name type="scientific">Gonapodya prolifera (strain JEL478)</name>
    <name type="common">Monoblepharis prolifera</name>
    <dbReference type="NCBI Taxonomy" id="1344416"/>
    <lineage>
        <taxon>Eukaryota</taxon>
        <taxon>Fungi</taxon>
        <taxon>Fungi incertae sedis</taxon>
        <taxon>Chytridiomycota</taxon>
        <taxon>Chytridiomycota incertae sedis</taxon>
        <taxon>Monoblepharidomycetes</taxon>
        <taxon>Monoblepharidales</taxon>
        <taxon>Gonapodyaceae</taxon>
        <taxon>Gonapodya</taxon>
    </lineage>
</organism>
<keyword evidence="15" id="KW-1185">Reference proteome</keyword>
<dbReference type="STRING" id="1344416.A0A139ABN4"/>
<name>A0A139ABN4_GONPJ</name>
<evidence type="ECO:0000256" key="5">
    <source>
        <dbReference type="ARBA" id="ARBA00022793"/>
    </source>
</evidence>
<keyword evidence="10" id="KW-0456">Lyase</keyword>
<evidence type="ECO:0000256" key="8">
    <source>
        <dbReference type="ARBA" id="ARBA00023145"/>
    </source>
</evidence>
<dbReference type="EC" id="4.1.1.65" evidence="3"/>
<protein>
    <recommendedName>
        <fullName evidence="3">phosphatidylserine decarboxylase</fullName>
        <ecNumber evidence="3">4.1.1.65</ecNumber>
    </recommendedName>
</protein>
<evidence type="ECO:0000256" key="4">
    <source>
        <dbReference type="ARBA" id="ARBA00022516"/>
    </source>
</evidence>
<evidence type="ECO:0000313" key="15">
    <source>
        <dbReference type="Proteomes" id="UP000070544"/>
    </source>
</evidence>
<dbReference type="NCBIfam" id="TIGR00163">
    <property type="entry name" value="PS_decarb"/>
    <property type="match status" value="1"/>
</dbReference>
<evidence type="ECO:0000313" key="14">
    <source>
        <dbReference type="EMBL" id="KXS13885.1"/>
    </source>
</evidence>
<evidence type="ECO:0000256" key="11">
    <source>
        <dbReference type="ARBA" id="ARBA00023264"/>
    </source>
</evidence>
<dbReference type="InterPro" id="IPR003817">
    <property type="entry name" value="PS_Dcarbxylase"/>
</dbReference>
<keyword evidence="4" id="KW-0444">Lipid biosynthesis</keyword>
<dbReference type="OMA" id="KYHYNHT"/>
<keyword evidence="6" id="KW-0443">Lipid metabolism</keyword>
<dbReference type="InterPro" id="IPR033177">
    <property type="entry name" value="PSD-B"/>
</dbReference>
<evidence type="ECO:0000256" key="9">
    <source>
        <dbReference type="ARBA" id="ARBA00023209"/>
    </source>
</evidence>
<evidence type="ECO:0000256" key="12">
    <source>
        <dbReference type="ARBA" id="ARBA00023317"/>
    </source>
</evidence>
<gene>
    <name evidence="14" type="ORF">M427DRAFT_100089</name>
</gene>
<sequence length="353" mass="38911">IAVCANNDLSKVNNVVMGGFITEAYAAKGWYSKVFTYLAQGTYTIGSNNANILVQDRASGSVIEEKMPVYIRLGIRLLYQSSRVQRSVESNSIKNILKRLSVQQGAKYNSPSSVKDIPSFIEFHKLDTDEILDPLDSFKSFNEFFYRKLKPGARTLASPSDPTVAVAPADARTSAFQTVTDATTLWIKGRSFTLAKVLQDEAMAEYFDGGSVLISRLAPQDYHRFHFPVDGVVGKTTDVSGAYFTVNPMAIRSAVDVYGENKRTVTYVESEQFGRIAYVCVGAMMVGSIVLTSKEGQRISRMDEHGYFAFGGSTILVIFKKGAVQFDADLVKNSERNLETLVRIGDSVGRKTV</sequence>
<dbReference type="HAMAP" id="MF_00663">
    <property type="entry name" value="PS_decarb_PSD_B_type2"/>
    <property type="match status" value="1"/>
</dbReference>
<evidence type="ECO:0000256" key="3">
    <source>
        <dbReference type="ARBA" id="ARBA00012243"/>
    </source>
</evidence>
<comment type="pathway">
    <text evidence="13">Phospholipid metabolism; phosphatidylethanolamine biosynthesis.</text>
</comment>
<evidence type="ECO:0000256" key="6">
    <source>
        <dbReference type="ARBA" id="ARBA00023098"/>
    </source>
</evidence>
<reference evidence="14 15" key="1">
    <citation type="journal article" date="2015" name="Genome Biol. Evol.">
        <title>Phylogenomic analyses indicate that early fungi evolved digesting cell walls of algal ancestors of land plants.</title>
        <authorList>
            <person name="Chang Y."/>
            <person name="Wang S."/>
            <person name="Sekimoto S."/>
            <person name="Aerts A.L."/>
            <person name="Choi C."/>
            <person name="Clum A."/>
            <person name="LaButti K.M."/>
            <person name="Lindquist E.A."/>
            <person name="Yee Ngan C."/>
            <person name="Ohm R.A."/>
            <person name="Salamov A.A."/>
            <person name="Grigoriev I.V."/>
            <person name="Spatafora J.W."/>
            <person name="Berbee M.L."/>
        </authorList>
    </citation>
    <scope>NUCLEOTIDE SEQUENCE [LARGE SCALE GENOMIC DNA]</scope>
    <source>
        <strain evidence="14 15">JEL478</strain>
    </source>
</reference>
<dbReference type="GO" id="GO:0006646">
    <property type="term" value="P:phosphatidylethanolamine biosynthetic process"/>
    <property type="evidence" value="ECO:0007669"/>
    <property type="project" value="UniProtKB-UniPathway"/>
</dbReference>
<feature type="non-terminal residue" evidence="14">
    <location>
        <position position="1"/>
    </location>
</feature>
<evidence type="ECO:0000256" key="13">
    <source>
        <dbReference type="ARBA" id="ARBA00024326"/>
    </source>
</evidence>
<keyword evidence="5" id="KW-0210">Decarboxylase</keyword>
<dbReference type="AlphaFoldDB" id="A0A139ABN4"/>
<evidence type="ECO:0000256" key="10">
    <source>
        <dbReference type="ARBA" id="ARBA00023239"/>
    </source>
</evidence>
<dbReference type="EMBL" id="KQ965773">
    <property type="protein sequence ID" value="KXS13885.1"/>
    <property type="molecule type" value="Genomic_DNA"/>
</dbReference>
<keyword evidence="9" id="KW-0594">Phospholipid biosynthesis</keyword>
<dbReference type="InterPro" id="IPR033179">
    <property type="entry name" value="PSD_type2_pro"/>
</dbReference>
<dbReference type="PANTHER" id="PTHR10067">
    <property type="entry name" value="PHOSPHATIDYLSERINE DECARBOXYLASE"/>
    <property type="match status" value="1"/>
</dbReference>
<accession>A0A139ABN4</accession>
<comment type="cofactor">
    <cofactor evidence="1">
        <name>pyruvate</name>
        <dbReference type="ChEBI" id="CHEBI:15361"/>
    </cofactor>
</comment>
<proteinExistence type="inferred from homology"/>
<evidence type="ECO:0000256" key="7">
    <source>
        <dbReference type="ARBA" id="ARBA00023136"/>
    </source>
</evidence>
<dbReference type="GO" id="GO:0004609">
    <property type="term" value="F:phosphatidylserine decarboxylase activity"/>
    <property type="evidence" value="ECO:0007669"/>
    <property type="project" value="UniProtKB-EC"/>
</dbReference>
<keyword evidence="7" id="KW-0472">Membrane</keyword>
<keyword evidence="8" id="KW-0865">Zymogen</keyword>